<dbReference type="Proteomes" id="UP000233769">
    <property type="component" value="Chromosome tk0001"/>
</dbReference>
<evidence type="ECO:0000313" key="2">
    <source>
        <dbReference type="Proteomes" id="UP000233769"/>
    </source>
</evidence>
<gene>
    <name evidence="1" type="ORF">TK0001_5021</name>
</gene>
<reference evidence="2" key="1">
    <citation type="submission" date="2017-10" db="EMBL/GenBank/DDBJ databases">
        <authorList>
            <person name="Regsiter A."/>
            <person name="William W."/>
        </authorList>
    </citation>
    <scope>NUCLEOTIDE SEQUENCE [LARGE SCALE GENOMIC DNA]</scope>
</reference>
<proteinExistence type="predicted"/>
<dbReference type="EMBL" id="LT962688">
    <property type="protein sequence ID" value="SOR31606.1"/>
    <property type="molecule type" value="Genomic_DNA"/>
</dbReference>
<organism evidence="1 2">
    <name type="scientific">Methylorubrum extorquens</name>
    <name type="common">Methylobacterium dichloromethanicum</name>
    <name type="synonym">Methylobacterium extorquens</name>
    <dbReference type="NCBI Taxonomy" id="408"/>
    <lineage>
        <taxon>Bacteria</taxon>
        <taxon>Pseudomonadati</taxon>
        <taxon>Pseudomonadota</taxon>
        <taxon>Alphaproteobacteria</taxon>
        <taxon>Hyphomicrobiales</taxon>
        <taxon>Methylobacteriaceae</taxon>
        <taxon>Methylorubrum</taxon>
    </lineage>
</organism>
<protein>
    <submittedName>
        <fullName evidence="1">Uncharacterized protein</fullName>
    </submittedName>
</protein>
<name>A0A2N9AW97_METEX</name>
<dbReference type="AlphaFoldDB" id="A0A2N9AW97"/>
<sequence length="56" mass="5896">MPESDVTKTSSEPRAYRACAEEAENVFLIAADELRLRPSSSGSAAAAISIVIALQT</sequence>
<evidence type="ECO:0000313" key="1">
    <source>
        <dbReference type="EMBL" id="SOR31606.1"/>
    </source>
</evidence>
<accession>A0A2N9AW97</accession>